<dbReference type="InterPro" id="IPR006121">
    <property type="entry name" value="HMA_dom"/>
</dbReference>
<evidence type="ECO:0000259" key="1">
    <source>
        <dbReference type="PROSITE" id="PS50846"/>
    </source>
</evidence>
<dbReference type="PROSITE" id="PS50846">
    <property type="entry name" value="HMA_2"/>
    <property type="match status" value="1"/>
</dbReference>
<evidence type="ECO:0000313" key="2">
    <source>
        <dbReference type="EMBL" id="MBD0378686.1"/>
    </source>
</evidence>
<keyword evidence="3" id="KW-1185">Reference proteome</keyword>
<dbReference type="Gene3D" id="3.30.70.100">
    <property type="match status" value="1"/>
</dbReference>
<accession>A0A926QGQ7</accession>
<dbReference type="InterPro" id="IPR036163">
    <property type="entry name" value="HMA_dom_sf"/>
</dbReference>
<dbReference type="GO" id="GO:0046872">
    <property type="term" value="F:metal ion binding"/>
    <property type="evidence" value="ECO:0007669"/>
    <property type="project" value="InterPro"/>
</dbReference>
<dbReference type="Proteomes" id="UP000650466">
    <property type="component" value="Unassembled WGS sequence"/>
</dbReference>
<name>A0A926QGQ7_9BACL</name>
<gene>
    <name evidence="2" type="ORF">ICC18_00935</name>
</gene>
<dbReference type="EMBL" id="JACVVD010000001">
    <property type="protein sequence ID" value="MBD0378686.1"/>
    <property type="molecule type" value="Genomic_DNA"/>
</dbReference>
<proteinExistence type="predicted"/>
<reference evidence="2" key="1">
    <citation type="submission" date="2020-09" db="EMBL/GenBank/DDBJ databases">
        <title>Draft Genome Sequence of Paenibacillus sp. WST5.</title>
        <authorList>
            <person name="Bao Z."/>
        </authorList>
    </citation>
    <scope>NUCLEOTIDE SEQUENCE</scope>
    <source>
        <strain evidence="2">WST5</strain>
    </source>
</reference>
<evidence type="ECO:0000313" key="3">
    <source>
        <dbReference type="Proteomes" id="UP000650466"/>
    </source>
</evidence>
<organism evidence="2 3">
    <name type="scientific">Paenibacillus sedimenti</name>
    <dbReference type="NCBI Taxonomy" id="2770274"/>
    <lineage>
        <taxon>Bacteria</taxon>
        <taxon>Bacillati</taxon>
        <taxon>Bacillota</taxon>
        <taxon>Bacilli</taxon>
        <taxon>Bacillales</taxon>
        <taxon>Paenibacillaceae</taxon>
        <taxon>Paenibacillus</taxon>
    </lineage>
</organism>
<dbReference type="AlphaFoldDB" id="A0A926QGQ7"/>
<sequence length="55" mass="5828">MNCGMCAMSIERALFELGAKGAVDLSGNSVTIEYNGSTIALDQINEAIEDLGYKV</sequence>
<comment type="caution">
    <text evidence="2">The sequence shown here is derived from an EMBL/GenBank/DDBJ whole genome shotgun (WGS) entry which is preliminary data.</text>
</comment>
<dbReference type="SUPFAM" id="SSF55008">
    <property type="entry name" value="HMA, heavy metal-associated domain"/>
    <property type="match status" value="1"/>
</dbReference>
<protein>
    <submittedName>
        <fullName evidence="2">Heavy-metal-associated domain-containing protein</fullName>
    </submittedName>
</protein>
<dbReference type="Pfam" id="PF00403">
    <property type="entry name" value="HMA"/>
    <property type="match status" value="1"/>
</dbReference>
<feature type="domain" description="HMA" evidence="1">
    <location>
        <begin position="1"/>
        <end position="55"/>
    </location>
</feature>
<dbReference type="CDD" id="cd00371">
    <property type="entry name" value="HMA"/>
    <property type="match status" value="1"/>
</dbReference>